<gene>
    <name evidence="2" type="ORF">EV209_0707</name>
</gene>
<feature type="transmembrane region" description="Helical" evidence="1">
    <location>
        <begin position="134"/>
        <end position="151"/>
    </location>
</feature>
<evidence type="ECO:0000313" key="3">
    <source>
        <dbReference type="Proteomes" id="UP000292927"/>
    </source>
</evidence>
<dbReference type="Gene3D" id="1.20.120.1760">
    <property type="match status" value="1"/>
</dbReference>
<feature type="transmembrane region" description="Helical" evidence="1">
    <location>
        <begin position="157"/>
        <end position="174"/>
    </location>
</feature>
<dbReference type="Pfam" id="PF01066">
    <property type="entry name" value="CDP-OH_P_transf"/>
    <property type="match status" value="1"/>
</dbReference>
<keyword evidence="1" id="KW-1133">Transmembrane helix</keyword>
<reference evidence="2 3" key="1">
    <citation type="submission" date="2019-02" db="EMBL/GenBank/DDBJ databases">
        <title>Genomic Encyclopedia of Type Strains, Phase IV (KMG-IV): sequencing the most valuable type-strain genomes for metagenomic binning, comparative biology and taxonomic classification.</title>
        <authorList>
            <person name="Goeker M."/>
        </authorList>
    </citation>
    <scope>NUCLEOTIDE SEQUENCE [LARGE SCALE GENOMIC DNA]</scope>
    <source>
        <strain evidence="2 3">DSM 29486</strain>
    </source>
</reference>
<evidence type="ECO:0000313" key="2">
    <source>
        <dbReference type="EMBL" id="RZT02586.1"/>
    </source>
</evidence>
<keyword evidence="1" id="KW-0472">Membrane</keyword>
<protein>
    <submittedName>
        <fullName evidence="2">CDP-diacylglycerol--serine O-phosphatidyltransferase</fullName>
    </submittedName>
</protein>
<name>A0A4Q7PQI4_9FIRM</name>
<feature type="transmembrane region" description="Helical" evidence="1">
    <location>
        <begin position="95"/>
        <end position="113"/>
    </location>
</feature>
<keyword evidence="1" id="KW-0812">Transmembrane</keyword>
<dbReference type="RefSeq" id="WP_130433085.1">
    <property type="nucleotide sequence ID" value="NZ_SGXF01000001.1"/>
</dbReference>
<dbReference type="GO" id="GO:0016020">
    <property type="term" value="C:membrane"/>
    <property type="evidence" value="ECO:0007669"/>
    <property type="project" value="InterPro"/>
</dbReference>
<dbReference type="OrthoDB" id="9777147at2"/>
<organism evidence="2 3">
    <name type="scientific">Cuneatibacter caecimuris</name>
    <dbReference type="NCBI Taxonomy" id="1796618"/>
    <lineage>
        <taxon>Bacteria</taxon>
        <taxon>Bacillati</taxon>
        <taxon>Bacillota</taxon>
        <taxon>Clostridia</taxon>
        <taxon>Lachnospirales</taxon>
        <taxon>Lachnospiraceae</taxon>
        <taxon>Cuneatibacter</taxon>
    </lineage>
</organism>
<proteinExistence type="predicted"/>
<dbReference type="GO" id="GO:0016780">
    <property type="term" value="F:phosphotransferase activity, for other substituted phosphate groups"/>
    <property type="evidence" value="ECO:0007669"/>
    <property type="project" value="InterPro"/>
</dbReference>
<keyword evidence="2" id="KW-0808">Transferase</keyword>
<feature type="transmembrane region" description="Helical" evidence="1">
    <location>
        <begin position="186"/>
        <end position="203"/>
    </location>
</feature>
<dbReference type="AlphaFoldDB" id="A0A4Q7PQI4"/>
<dbReference type="EMBL" id="SGXF01000001">
    <property type="protein sequence ID" value="RZT02586.1"/>
    <property type="molecule type" value="Genomic_DNA"/>
</dbReference>
<evidence type="ECO:0000256" key="1">
    <source>
        <dbReference type="SAM" id="Phobius"/>
    </source>
</evidence>
<comment type="caution">
    <text evidence="2">The sequence shown here is derived from an EMBL/GenBank/DDBJ whole genome shotgun (WGS) entry which is preliminary data.</text>
</comment>
<sequence>MIGFYNHSVILTYIGLASAVIGMTQALGGHPKIALACLIIAGGCDMFDGKIARAMKNRTEDEKRFGIQIDSLCDLICFGAFPAIMGYAFGLRGIVGTGVMVLFVLAAVIRLGYFNVVEERRQQETDEVRKYYQGLPVTSIAILFPAAYLLRGYFPDAFVYILEGVLLLVAVLFVADIKVPKPGNKVMVLFFVLAAAILLKLFVF</sequence>
<keyword evidence="3" id="KW-1185">Reference proteome</keyword>
<dbReference type="InterPro" id="IPR043130">
    <property type="entry name" value="CDP-OH_PTrfase_TM_dom"/>
</dbReference>
<accession>A0A4Q7PQI4</accession>
<feature type="transmembrane region" description="Helical" evidence="1">
    <location>
        <begin position="9"/>
        <end position="27"/>
    </location>
</feature>
<dbReference type="Proteomes" id="UP000292927">
    <property type="component" value="Unassembled WGS sequence"/>
</dbReference>
<dbReference type="GO" id="GO:0008654">
    <property type="term" value="P:phospholipid biosynthetic process"/>
    <property type="evidence" value="ECO:0007669"/>
    <property type="project" value="InterPro"/>
</dbReference>
<dbReference type="InterPro" id="IPR000462">
    <property type="entry name" value="CDP-OH_P_trans"/>
</dbReference>